<dbReference type="PROSITE" id="PS51755">
    <property type="entry name" value="OMPR_PHOB"/>
    <property type="match status" value="1"/>
</dbReference>
<dbReference type="Proteomes" id="UP001302719">
    <property type="component" value="Chromosome"/>
</dbReference>
<feature type="domain" description="OmpR/PhoB-type" evidence="11">
    <location>
        <begin position="129"/>
        <end position="227"/>
    </location>
</feature>
<name>A0AA96GAE8_9BACT</name>
<keyword evidence="5 9" id="KW-0238">DNA-binding</keyword>
<organism evidence="12 13">
    <name type="scientific">Candidatus Nitrospira allomarina</name>
    <dbReference type="NCBI Taxonomy" id="3020900"/>
    <lineage>
        <taxon>Bacteria</taxon>
        <taxon>Pseudomonadati</taxon>
        <taxon>Nitrospirota</taxon>
        <taxon>Nitrospiria</taxon>
        <taxon>Nitrospirales</taxon>
        <taxon>Nitrospiraceae</taxon>
        <taxon>Nitrospira</taxon>
    </lineage>
</organism>
<evidence type="ECO:0000256" key="8">
    <source>
        <dbReference type="PROSITE-ProRule" id="PRU00169"/>
    </source>
</evidence>
<evidence type="ECO:0000256" key="6">
    <source>
        <dbReference type="ARBA" id="ARBA00023163"/>
    </source>
</evidence>
<proteinExistence type="predicted"/>
<evidence type="ECO:0000256" key="5">
    <source>
        <dbReference type="ARBA" id="ARBA00023125"/>
    </source>
</evidence>
<dbReference type="CDD" id="cd19937">
    <property type="entry name" value="REC_OmpR_BsPhoP-like"/>
    <property type="match status" value="1"/>
</dbReference>
<feature type="modified residue" description="4-aspartylphosphate" evidence="8">
    <location>
        <position position="53"/>
    </location>
</feature>
<dbReference type="EMBL" id="CP116967">
    <property type="protein sequence ID" value="WNM56545.1"/>
    <property type="molecule type" value="Genomic_DNA"/>
</dbReference>
<dbReference type="FunFam" id="3.40.50.2300:FF:000001">
    <property type="entry name" value="DNA-binding response regulator PhoB"/>
    <property type="match status" value="1"/>
</dbReference>
<dbReference type="Gene3D" id="3.40.50.2300">
    <property type="match status" value="1"/>
</dbReference>
<evidence type="ECO:0000259" key="10">
    <source>
        <dbReference type="PROSITE" id="PS50110"/>
    </source>
</evidence>
<dbReference type="FunFam" id="1.10.10.10:FF:000018">
    <property type="entry name" value="DNA-binding response regulator ResD"/>
    <property type="match status" value="1"/>
</dbReference>
<feature type="domain" description="Response regulatory" evidence="10">
    <location>
        <begin position="4"/>
        <end position="120"/>
    </location>
</feature>
<dbReference type="SUPFAM" id="SSF46894">
    <property type="entry name" value="C-terminal effector domain of the bipartite response regulators"/>
    <property type="match status" value="1"/>
</dbReference>
<feature type="DNA-binding region" description="OmpR/PhoB-type" evidence="9">
    <location>
        <begin position="129"/>
        <end position="227"/>
    </location>
</feature>
<dbReference type="PANTHER" id="PTHR48111:SF1">
    <property type="entry name" value="TWO-COMPONENT RESPONSE REGULATOR ORR33"/>
    <property type="match status" value="1"/>
</dbReference>
<evidence type="ECO:0000256" key="7">
    <source>
        <dbReference type="ARBA" id="ARBA00024735"/>
    </source>
</evidence>
<dbReference type="InterPro" id="IPR001867">
    <property type="entry name" value="OmpR/PhoB-type_DNA-bd"/>
</dbReference>
<dbReference type="GO" id="GO:0000156">
    <property type="term" value="F:phosphorelay response regulator activity"/>
    <property type="evidence" value="ECO:0007669"/>
    <property type="project" value="TreeGrafter"/>
</dbReference>
<dbReference type="GO" id="GO:0005829">
    <property type="term" value="C:cytosol"/>
    <property type="evidence" value="ECO:0007669"/>
    <property type="project" value="TreeGrafter"/>
</dbReference>
<dbReference type="InterPro" id="IPR016032">
    <property type="entry name" value="Sig_transdc_resp-reg_C-effctor"/>
</dbReference>
<keyword evidence="13" id="KW-1185">Reference proteome</keyword>
<dbReference type="AlphaFoldDB" id="A0AA96GAE8"/>
<evidence type="ECO:0000313" key="12">
    <source>
        <dbReference type="EMBL" id="WNM56545.1"/>
    </source>
</evidence>
<evidence type="ECO:0000259" key="11">
    <source>
        <dbReference type="PROSITE" id="PS51755"/>
    </source>
</evidence>
<reference evidence="12 13" key="1">
    <citation type="submission" date="2023-01" db="EMBL/GenBank/DDBJ databases">
        <title>Cultivation and genomic characterization of new, ubiquitous marine nitrite-oxidizing bacteria from the Nitrospirales.</title>
        <authorList>
            <person name="Mueller A.J."/>
            <person name="Daebeler A."/>
            <person name="Herbold C.W."/>
            <person name="Kirkegaard R.H."/>
            <person name="Daims H."/>
        </authorList>
    </citation>
    <scope>NUCLEOTIDE SEQUENCE [LARGE SCALE GENOMIC DNA]</scope>
    <source>
        <strain evidence="12 13">VA</strain>
    </source>
</reference>
<dbReference type="Gene3D" id="6.10.250.690">
    <property type="match status" value="1"/>
</dbReference>
<evidence type="ECO:0000256" key="3">
    <source>
        <dbReference type="ARBA" id="ARBA00023012"/>
    </source>
</evidence>
<dbReference type="Gene3D" id="1.10.10.10">
    <property type="entry name" value="Winged helix-like DNA-binding domain superfamily/Winged helix DNA-binding domain"/>
    <property type="match status" value="1"/>
</dbReference>
<gene>
    <name evidence="12" type="ORF">PP769_11180</name>
</gene>
<sequence length="230" mass="25732">MAATVLVVDDEKDLVELVKYHLEKEGLKCLEARDGETALQMARERTPDLMVLDLMLPGVDGLEVCRKLRKDPKTSSIAIIMLTAKAEEVDRIVGLEMGADDYMVKPFSPRELLARVKAVLRRGQGQDMPALKRIGTLEVDEGKHQVTVDGTVVELTVKEFDLLCALMRANGRVLNREQILETVWGYSNAVDIESRTVDVHIRRLREKLGSECPRIVTVKGVGYRFESGTV</sequence>
<dbReference type="GO" id="GO:0000976">
    <property type="term" value="F:transcription cis-regulatory region binding"/>
    <property type="evidence" value="ECO:0007669"/>
    <property type="project" value="TreeGrafter"/>
</dbReference>
<keyword evidence="2 8" id="KW-0597">Phosphoprotein</keyword>
<dbReference type="PROSITE" id="PS50110">
    <property type="entry name" value="RESPONSE_REGULATORY"/>
    <property type="match status" value="1"/>
</dbReference>
<dbReference type="InterPro" id="IPR039420">
    <property type="entry name" value="WalR-like"/>
</dbReference>
<dbReference type="SUPFAM" id="SSF52172">
    <property type="entry name" value="CheY-like"/>
    <property type="match status" value="1"/>
</dbReference>
<protein>
    <recommendedName>
        <fullName evidence="1">Phosphate regulon transcriptional regulatory protein PhoB</fullName>
    </recommendedName>
</protein>
<evidence type="ECO:0000256" key="4">
    <source>
        <dbReference type="ARBA" id="ARBA00023015"/>
    </source>
</evidence>
<dbReference type="Pfam" id="PF00486">
    <property type="entry name" value="Trans_reg_C"/>
    <property type="match status" value="1"/>
</dbReference>
<dbReference type="KEGG" id="nall:PP769_11180"/>
<evidence type="ECO:0000256" key="2">
    <source>
        <dbReference type="ARBA" id="ARBA00022553"/>
    </source>
</evidence>
<evidence type="ECO:0000256" key="9">
    <source>
        <dbReference type="PROSITE-ProRule" id="PRU01091"/>
    </source>
</evidence>
<dbReference type="SMART" id="SM00862">
    <property type="entry name" value="Trans_reg_C"/>
    <property type="match status" value="1"/>
</dbReference>
<dbReference type="PANTHER" id="PTHR48111">
    <property type="entry name" value="REGULATOR OF RPOS"/>
    <property type="match status" value="1"/>
</dbReference>
<dbReference type="InterPro" id="IPR011006">
    <property type="entry name" value="CheY-like_superfamily"/>
</dbReference>
<evidence type="ECO:0000313" key="13">
    <source>
        <dbReference type="Proteomes" id="UP001302719"/>
    </source>
</evidence>
<dbReference type="GO" id="GO:0032993">
    <property type="term" value="C:protein-DNA complex"/>
    <property type="evidence" value="ECO:0007669"/>
    <property type="project" value="TreeGrafter"/>
</dbReference>
<keyword evidence="6" id="KW-0804">Transcription</keyword>
<dbReference type="Pfam" id="PF00072">
    <property type="entry name" value="Response_reg"/>
    <property type="match status" value="1"/>
</dbReference>
<comment type="function">
    <text evidence="7">This protein is a positive regulator for the phosphate regulon. Transcription of this operon is positively regulated by PhoB and PhoR when phosphate is limited.</text>
</comment>
<accession>A0AA96GAE8</accession>
<dbReference type="InterPro" id="IPR036388">
    <property type="entry name" value="WH-like_DNA-bd_sf"/>
</dbReference>
<dbReference type="RefSeq" id="WP_312640137.1">
    <property type="nucleotide sequence ID" value="NZ_CP116967.1"/>
</dbReference>
<dbReference type="InterPro" id="IPR001789">
    <property type="entry name" value="Sig_transdc_resp-reg_receiver"/>
</dbReference>
<dbReference type="CDD" id="cd00383">
    <property type="entry name" value="trans_reg_C"/>
    <property type="match status" value="1"/>
</dbReference>
<keyword evidence="4" id="KW-0805">Transcription regulation</keyword>
<keyword evidence="3" id="KW-0902">Two-component regulatory system</keyword>
<dbReference type="SMART" id="SM00448">
    <property type="entry name" value="REC"/>
    <property type="match status" value="1"/>
</dbReference>
<evidence type="ECO:0000256" key="1">
    <source>
        <dbReference type="ARBA" id="ARBA00013332"/>
    </source>
</evidence>
<dbReference type="GO" id="GO:0006355">
    <property type="term" value="P:regulation of DNA-templated transcription"/>
    <property type="evidence" value="ECO:0007669"/>
    <property type="project" value="InterPro"/>
</dbReference>